<evidence type="ECO:0000256" key="1">
    <source>
        <dbReference type="PROSITE-ProRule" id="PRU00169"/>
    </source>
</evidence>
<dbReference type="eggNOG" id="KOG0519">
    <property type="taxonomic scope" value="Eukaryota"/>
</dbReference>
<dbReference type="PANTHER" id="PTHR43228:SF1">
    <property type="entry name" value="TWO-COMPONENT RESPONSE REGULATOR ARR22"/>
    <property type="match status" value="1"/>
</dbReference>
<accession>W9RHG6</accession>
<proteinExistence type="predicted"/>
<dbReference type="EMBL" id="KE345062">
    <property type="protein sequence ID" value="EXB93126.1"/>
    <property type="molecule type" value="Genomic_DNA"/>
</dbReference>
<keyword evidence="5" id="KW-1185">Reference proteome</keyword>
<dbReference type="KEGG" id="mnt:21407203"/>
<dbReference type="InterPro" id="IPR052048">
    <property type="entry name" value="ST_Response_Regulator"/>
</dbReference>
<dbReference type="GO" id="GO:0000160">
    <property type="term" value="P:phosphorelay signal transduction system"/>
    <property type="evidence" value="ECO:0007669"/>
    <property type="project" value="InterPro"/>
</dbReference>
<evidence type="ECO:0000256" key="2">
    <source>
        <dbReference type="SAM" id="MobiDB-lite"/>
    </source>
</evidence>
<feature type="compositionally biased region" description="Basic and acidic residues" evidence="2">
    <location>
        <begin position="19"/>
        <end position="28"/>
    </location>
</feature>
<protein>
    <submittedName>
        <fullName evidence="4">Two-component response regulator</fullName>
    </submittedName>
</protein>
<dbReference type="PANTHER" id="PTHR43228">
    <property type="entry name" value="TWO-COMPONENT RESPONSE REGULATOR"/>
    <property type="match status" value="1"/>
</dbReference>
<sequence length="178" mass="19311">MVLGEEIVTGRGSSTTVADHIDGAKDDSSTTVEAEEISESTITDHGDDEDQKKLSVLIVDDSSLIRLLHMTMVTRAGMEAQLAEDGKKAVDLHRSRASFDLILMDMEMPVMNGVEATRELRAMGVETMIVGVTSNSEGPERQAFVEAGLNDCYTKPLNDDKVAALVQAIKETNIQKTI</sequence>
<evidence type="ECO:0000259" key="3">
    <source>
        <dbReference type="PROSITE" id="PS50110"/>
    </source>
</evidence>
<dbReference type="InterPro" id="IPR011006">
    <property type="entry name" value="CheY-like_superfamily"/>
</dbReference>
<dbReference type="OrthoDB" id="21225at2759"/>
<gene>
    <name evidence="4" type="ORF">L484_024464</name>
</gene>
<dbReference type="Gene3D" id="3.40.50.2300">
    <property type="match status" value="1"/>
</dbReference>
<dbReference type="InterPro" id="IPR001789">
    <property type="entry name" value="Sig_transdc_resp-reg_receiver"/>
</dbReference>
<dbReference type="SUPFAM" id="SSF52172">
    <property type="entry name" value="CheY-like"/>
    <property type="match status" value="1"/>
</dbReference>
<dbReference type="CDD" id="cd17546">
    <property type="entry name" value="REC_hyHK_CKI1_RcsC-like"/>
    <property type="match status" value="1"/>
</dbReference>
<reference evidence="5" key="1">
    <citation type="submission" date="2013-01" db="EMBL/GenBank/DDBJ databases">
        <title>Draft Genome Sequence of a Mulberry Tree, Morus notabilis C.K. Schneid.</title>
        <authorList>
            <person name="He N."/>
            <person name="Zhao S."/>
        </authorList>
    </citation>
    <scope>NUCLEOTIDE SEQUENCE</scope>
</reference>
<feature type="domain" description="Response regulatory" evidence="3">
    <location>
        <begin position="55"/>
        <end position="170"/>
    </location>
</feature>
<evidence type="ECO:0000313" key="4">
    <source>
        <dbReference type="EMBL" id="EXB93126.1"/>
    </source>
</evidence>
<dbReference type="Proteomes" id="UP000030645">
    <property type="component" value="Unassembled WGS sequence"/>
</dbReference>
<dbReference type="Pfam" id="PF00072">
    <property type="entry name" value="Response_reg"/>
    <property type="match status" value="1"/>
</dbReference>
<feature type="modified residue" description="4-aspartylphosphate" evidence="1">
    <location>
        <position position="105"/>
    </location>
</feature>
<organism evidence="4 5">
    <name type="scientific">Morus notabilis</name>
    <dbReference type="NCBI Taxonomy" id="981085"/>
    <lineage>
        <taxon>Eukaryota</taxon>
        <taxon>Viridiplantae</taxon>
        <taxon>Streptophyta</taxon>
        <taxon>Embryophyta</taxon>
        <taxon>Tracheophyta</taxon>
        <taxon>Spermatophyta</taxon>
        <taxon>Magnoliopsida</taxon>
        <taxon>eudicotyledons</taxon>
        <taxon>Gunneridae</taxon>
        <taxon>Pentapetalae</taxon>
        <taxon>rosids</taxon>
        <taxon>fabids</taxon>
        <taxon>Rosales</taxon>
        <taxon>Moraceae</taxon>
        <taxon>Moreae</taxon>
        <taxon>Morus</taxon>
    </lineage>
</organism>
<name>W9RHG6_9ROSA</name>
<dbReference type="SMART" id="SM00448">
    <property type="entry name" value="REC"/>
    <property type="match status" value="1"/>
</dbReference>
<dbReference type="PROSITE" id="PS50110">
    <property type="entry name" value="RESPONSE_REGULATORY"/>
    <property type="match status" value="1"/>
</dbReference>
<dbReference type="STRING" id="981085.W9RHG6"/>
<feature type="region of interest" description="Disordered" evidence="2">
    <location>
        <begin position="1"/>
        <end position="48"/>
    </location>
</feature>
<keyword evidence="1" id="KW-0597">Phosphoprotein</keyword>
<dbReference type="AlphaFoldDB" id="W9RHG6"/>
<evidence type="ECO:0000313" key="5">
    <source>
        <dbReference type="Proteomes" id="UP000030645"/>
    </source>
</evidence>